<accession>A0A7Y2K1Y9</accession>
<dbReference type="RefSeq" id="WP_171085040.1">
    <property type="nucleotide sequence ID" value="NZ_JABAIV010000004.1"/>
</dbReference>
<sequence length="107" mass="11562">MAKPPSLLSLLLILVVLAVFGVVGAKYMLGSHSDSTLRQLGTVWPGIATMPQPDRDFLVELALTCNVAARQPVRAEVVDCLRSAATGMRPAPTERLERLVREAPPSR</sequence>
<dbReference type="Proteomes" id="UP000533905">
    <property type="component" value="Unassembled WGS sequence"/>
</dbReference>
<dbReference type="AlphaFoldDB" id="A0A7Y2K1Y9"/>
<protein>
    <submittedName>
        <fullName evidence="1">Uncharacterized protein</fullName>
    </submittedName>
</protein>
<keyword evidence="2" id="KW-1185">Reference proteome</keyword>
<evidence type="ECO:0000313" key="2">
    <source>
        <dbReference type="Proteomes" id="UP000533905"/>
    </source>
</evidence>
<organism evidence="1 2">
    <name type="scientific">Telluria aromaticivorans</name>
    <dbReference type="NCBI Taxonomy" id="2725995"/>
    <lineage>
        <taxon>Bacteria</taxon>
        <taxon>Pseudomonadati</taxon>
        <taxon>Pseudomonadota</taxon>
        <taxon>Betaproteobacteria</taxon>
        <taxon>Burkholderiales</taxon>
        <taxon>Oxalobacteraceae</taxon>
        <taxon>Telluria group</taxon>
        <taxon>Telluria</taxon>
    </lineage>
</organism>
<evidence type="ECO:0000313" key="1">
    <source>
        <dbReference type="EMBL" id="NNG23914.1"/>
    </source>
</evidence>
<dbReference type="EMBL" id="JABAIV010000004">
    <property type="protein sequence ID" value="NNG23914.1"/>
    <property type="molecule type" value="Genomic_DNA"/>
</dbReference>
<comment type="caution">
    <text evidence="1">The sequence shown here is derived from an EMBL/GenBank/DDBJ whole genome shotgun (WGS) entry which is preliminary data.</text>
</comment>
<name>A0A7Y2K1Y9_9BURK</name>
<proteinExistence type="predicted"/>
<reference evidence="1 2" key="1">
    <citation type="submission" date="2020-04" db="EMBL/GenBank/DDBJ databases">
        <title>Massilia sp. nov., a cold adapted bacteria isolated from Arctic soil.</title>
        <authorList>
            <person name="Son J."/>
            <person name="Ka J.-O."/>
        </authorList>
    </citation>
    <scope>NUCLEOTIDE SEQUENCE [LARGE SCALE GENOMIC DNA]</scope>
    <source>
        <strain evidence="1 2">ML15P13</strain>
    </source>
</reference>
<gene>
    <name evidence="1" type="ORF">HGB41_13015</name>
</gene>